<feature type="region of interest" description="Disordered" evidence="1">
    <location>
        <begin position="204"/>
        <end position="232"/>
    </location>
</feature>
<keyword evidence="2" id="KW-0472">Membrane</keyword>
<keyword evidence="5" id="KW-1185">Reference proteome</keyword>
<evidence type="ECO:0000313" key="5">
    <source>
        <dbReference type="Proteomes" id="UP000199320"/>
    </source>
</evidence>
<evidence type="ECO:0000313" key="3">
    <source>
        <dbReference type="EMBL" id="SDC65852.1"/>
    </source>
</evidence>
<evidence type="ECO:0000313" key="4">
    <source>
        <dbReference type="EMBL" id="SET42632.1"/>
    </source>
</evidence>
<protein>
    <submittedName>
        <fullName evidence="3">Uncharacterized protein</fullName>
    </submittedName>
</protein>
<organism evidence="3 6">
    <name type="scientific">Natrinema hispanicum</name>
    <dbReference type="NCBI Taxonomy" id="392421"/>
    <lineage>
        <taxon>Archaea</taxon>
        <taxon>Methanobacteriati</taxon>
        <taxon>Methanobacteriota</taxon>
        <taxon>Stenosarchaea group</taxon>
        <taxon>Halobacteria</taxon>
        <taxon>Halobacteriales</taxon>
        <taxon>Natrialbaceae</taxon>
        <taxon>Natrinema</taxon>
    </lineage>
</organism>
<reference evidence="4" key="1">
    <citation type="submission" date="2016-10" db="EMBL/GenBank/DDBJ databases">
        <authorList>
            <person name="de Groot N.N."/>
        </authorList>
    </citation>
    <scope>NUCLEOTIDE SEQUENCE [LARGE SCALE GENOMIC DNA]</scope>
    <source>
        <strain evidence="4">CDM_6</strain>
    </source>
</reference>
<proteinExistence type="predicted"/>
<feature type="transmembrane region" description="Helical" evidence="2">
    <location>
        <begin position="138"/>
        <end position="162"/>
    </location>
</feature>
<evidence type="ECO:0000256" key="1">
    <source>
        <dbReference type="SAM" id="MobiDB-lite"/>
    </source>
</evidence>
<dbReference type="RefSeq" id="WP_175542173.1">
    <property type="nucleotide sequence ID" value="NZ_FMZP01000006.1"/>
</dbReference>
<dbReference type="EMBL" id="FMZP01000006">
    <property type="protein sequence ID" value="SDC65852.1"/>
    <property type="molecule type" value="Genomic_DNA"/>
</dbReference>
<dbReference type="OrthoDB" id="222505at2157"/>
<dbReference type="STRING" id="392421.SAMN04488694_106180"/>
<feature type="transmembrane region" description="Helical" evidence="2">
    <location>
        <begin position="75"/>
        <end position="100"/>
    </location>
</feature>
<accession>A0A1G6NDK1</accession>
<evidence type="ECO:0000313" key="6">
    <source>
        <dbReference type="Proteomes" id="UP000324021"/>
    </source>
</evidence>
<dbReference type="AlphaFoldDB" id="A0A1G6NDK1"/>
<dbReference type="EMBL" id="FOIC01000006">
    <property type="protein sequence ID" value="SET42632.1"/>
    <property type="molecule type" value="Genomic_DNA"/>
</dbReference>
<keyword evidence="2" id="KW-0812">Transmembrane</keyword>
<sequence>MAGRRTERIDEWRERVDELCYDGERVEHRLDLECATVVVTTQRVLAFVPTTAGPAFRHVDRPNVGTVTLETSQRLAVLCAGIIAAFAGVATLEMATSITVSSAVPSVDLEGIAPLPGSNLLVGFVETVLAAIETGLLLLQWSVLLAGVAALVAAIGLITYYIRSRTRLLVVRVSGDDDLVVPVSGVDLEDELVVDLEAAIRPAPESTPALEAEDGRRTSSRNWTEIDHEESG</sequence>
<evidence type="ECO:0000256" key="2">
    <source>
        <dbReference type="SAM" id="Phobius"/>
    </source>
</evidence>
<reference evidence="5 6" key="2">
    <citation type="submission" date="2016-10" db="EMBL/GenBank/DDBJ databases">
        <authorList>
            <person name="Varghese N."/>
            <person name="Submissions S."/>
        </authorList>
    </citation>
    <scope>NUCLEOTIDE SEQUENCE [LARGE SCALE GENOMIC DNA]</scope>
    <source>
        <strain evidence="3 6">CDM_1</strain>
        <strain evidence="5">CDM_6</strain>
    </source>
</reference>
<dbReference type="Proteomes" id="UP000324021">
    <property type="component" value="Unassembled WGS sequence"/>
</dbReference>
<name>A0A1G6NDK1_9EURY</name>
<dbReference type="Proteomes" id="UP000199320">
    <property type="component" value="Unassembled WGS sequence"/>
</dbReference>
<gene>
    <name evidence="4" type="ORF">SAMN04488694_106180</name>
    <name evidence="3" type="ORF">SAMN05192552_100615</name>
</gene>
<keyword evidence="2" id="KW-1133">Transmembrane helix</keyword>